<sequence>MTAPRRGWTVFCTEDAAGEIEAMPTPLHDTVVEHFKDLARRGGAAIDGGRPPPGHSMDGDAVAYSATVPGHPVIYEYVVLDDIREFRITTIAWLP</sequence>
<dbReference type="RefSeq" id="WP_344959362.1">
    <property type="nucleotide sequence ID" value="NZ_BAAAZG010000086.1"/>
</dbReference>
<keyword evidence="2" id="KW-1185">Reference proteome</keyword>
<evidence type="ECO:0000313" key="2">
    <source>
        <dbReference type="Proteomes" id="UP001500683"/>
    </source>
</evidence>
<protein>
    <submittedName>
        <fullName evidence="1">Uncharacterized protein</fullName>
    </submittedName>
</protein>
<accession>A0ABP7X7W7</accession>
<dbReference type="EMBL" id="BAAAZG010000086">
    <property type="protein sequence ID" value="GAA4106064.1"/>
    <property type="molecule type" value="Genomic_DNA"/>
</dbReference>
<reference evidence="2" key="1">
    <citation type="journal article" date="2019" name="Int. J. Syst. Evol. Microbiol.">
        <title>The Global Catalogue of Microorganisms (GCM) 10K type strain sequencing project: providing services to taxonomists for standard genome sequencing and annotation.</title>
        <authorList>
            <consortium name="The Broad Institute Genomics Platform"/>
            <consortium name="The Broad Institute Genome Sequencing Center for Infectious Disease"/>
            <person name="Wu L."/>
            <person name="Ma J."/>
        </authorList>
    </citation>
    <scope>NUCLEOTIDE SEQUENCE [LARGE SCALE GENOMIC DNA]</scope>
    <source>
        <strain evidence="2">JCM 16702</strain>
    </source>
</reference>
<comment type="caution">
    <text evidence="1">The sequence shown here is derived from an EMBL/GenBank/DDBJ whole genome shotgun (WGS) entry which is preliminary data.</text>
</comment>
<dbReference type="Proteomes" id="UP001500683">
    <property type="component" value="Unassembled WGS sequence"/>
</dbReference>
<gene>
    <name evidence="1" type="ORF">GCM10022214_86830</name>
</gene>
<proteinExistence type="predicted"/>
<name>A0ABP7X7W7_9ACTN</name>
<organism evidence="1 2">
    <name type="scientific">Actinomadura miaoliensis</name>
    <dbReference type="NCBI Taxonomy" id="430685"/>
    <lineage>
        <taxon>Bacteria</taxon>
        <taxon>Bacillati</taxon>
        <taxon>Actinomycetota</taxon>
        <taxon>Actinomycetes</taxon>
        <taxon>Streptosporangiales</taxon>
        <taxon>Thermomonosporaceae</taxon>
        <taxon>Actinomadura</taxon>
    </lineage>
</organism>
<evidence type="ECO:0000313" key="1">
    <source>
        <dbReference type="EMBL" id="GAA4106064.1"/>
    </source>
</evidence>